<sequence length="158" mass="17324">MRVEDTFVTTTPKTALTAELDSASAELVRTTTMKAITIAQRTFPPHIAAQAGEWPAGDHLYTLTPPVSRPRLRPRPGSPATRRVEVAFVPGQNGLRRRNLLVTNAEFAAFLDEMAAAGLPDSRPGTCLLCREMSHERGGRPHHDLTGRWMAGPGFERL</sequence>
<evidence type="ECO:0000256" key="1">
    <source>
        <dbReference type="SAM" id="MobiDB-lite"/>
    </source>
</evidence>
<feature type="region of interest" description="Disordered" evidence="1">
    <location>
        <begin position="136"/>
        <end position="158"/>
    </location>
</feature>
<accession>A0A7Y6IA96</accession>
<dbReference type="AlphaFoldDB" id="A0A7Y6IA96"/>
<evidence type="ECO:0000313" key="3">
    <source>
        <dbReference type="Proteomes" id="UP000586042"/>
    </source>
</evidence>
<keyword evidence="3" id="KW-1185">Reference proteome</keyword>
<dbReference type="EMBL" id="JABWGN010000009">
    <property type="protein sequence ID" value="NUW34567.1"/>
    <property type="molecule type" value="Genomic_DNA"/>
</dbReference>
<evidence type="ECO:0000313" key="2">
    <source>
        <dbReference type="EMBL" id="NUW34567.1"/>
    </source>
</evidence>
<dbReference type="RefSeq" id="WP_175592007.1">
    <property type="nucleotide sequence ID" value="NZ_JABWGN010000009.1"/>
</dbReference>
<protein>
    <submittedName>
        <fullName evidence="2">Uncharacterized protein</fullName>
    </submittedName>
</protein>
<proteinExistence type="predicted"/>
<organism evidence="2 3">
    <name type="scientific">Nonomuraea montanisoli</name>
    <dbReference type="NCBI Taxonomy" id="2741721"/>
    <lineage>
        <taxon>Bacteria</taxon>
        <taxon>Bacillati</taxon>
        <taxon>Actinomycetota</taxon>
        <taxon>Actinomycetes</taxon>
        <taxon>Streptosporangiales</taxon>
        <taxon>Streptosporangiaceae</taxon>
        <taxon>Nonomuraea</taxon>
    </lineage>
</organism>
<name>A0A7Y6IA96_9ACTN</name>
<dbReference type="Proteomes" id="UP000586042">
    <property type="component" value="Unassembled WGS sequence"/>
</dbReference>
<feature type="compositionally biased region" description="Basic and acidic residues" evidence="1">
    <location>
        <begin position="136"/>
        <end position="146"/>
    </location>
</feature>
<comment type="caution">
    <text evidence="2">The sequence shown here is derived from an EMBL/GenBank/DDBJ whole genome shotgun (WGS) entry which is preliminary data.</text>
</comment>
<reference evidence="2 3" key="1">
    <citation type="submission" date="2020-06" db="EMBL/GenBank/DDBJ databases">
        <title>Nonomuraea sp. SMC257, a novel actinomycete isolated from soil.</title>
        <authorList>
            <person name="Chanama M."/>
        </authorList>
    </citation>
    <scope>NUCLEOTIDE SEQUENCE [LARGE SCALE GENOMIC DNA]</scope>
    <source>
        <strain evidence="2 3">SMC257</strain>
    </source>
</reference>
<gene>
    <name evidence="2" type="ORF">HTZ77_24465</name>
</gene>